<gene>
    <name evidence="7" type="ORF">GGX14DRAFT_415069</name>
</gene>
<dbReference type="PANTHER" id="PTHR12943">
    <property type="entry name" value="HOMOCYSTEINE-RESPONSIVE ENDOPLASMIC RETICULUM-RESIDENT UNIQUITIN-LIKE DOMAIN HERPUD PROTEIN FAMILY MEMBER"/>
    <property type="match status" value="1"/>
</dbReference>
<organism evidence="7 8">
    <name type="scientific">Mycena pura</name>
    <dbReference type="NCBI Taxonomy" id="153505"/>
    <lineage>
        <taxon>Eukaryota</taxon>
        <taxon>Fungi</taxon>
        <taxon>Dikarya</taxon>
        <taxon>Basidiomycota</taxon>
        <taxon>Agaricomycotina</taxon>
        <taxon>Agaricomycetes</taxon>
        <taxon>Agaricomycetidae</taxon>
        <taxon>Agaricales</taxon>
        <taxon>Marasmiineae</taxon>
        <taxon>Mycenaceae</taxon>
        <taxon>Mycena</taxon>
    </lineage>
</organism>
<evidence type="ECO:0000256" key="2">
    <source>
        <dbReference type="ARBA" id="ARBA00022692"/>
    </source>
</evidence>
<keyword evidence="4" id="KW-0472">Membrane</keyword>
<evidence type="ECO:0000259" key="6">
    <source>
        <dbReference type="PROSITE" id="PS50053"/>
    </source>
</evidence>
<feature type="domain" description="Ubiquitin-like" evidence="6">
    <location>
        <begin position="4"/>
        <end position="65"/>
    </location>
</feature>
<dbReference type="InterPro" id="IPR000626">
    <property type="entry name" value="Ubiquitin-like_dom"/>
</dbReference>
<proteinExistence type="predicted"/>
<name>A0AAD7E4S3_9AGAR</name>
<protein>
    <recommendedName>
        <fullName evidence="6">Ubiquitin-like domain-containing protein</fullName>
    </recommendedName>
</protein>
<evidence type="ECO:0000256" key="4">
    <source>
        <dbReference type="ARBA" id="ARBA00023136"/>
    </source>
</evidence>
<dbReference type="Proteomes" id="UP001219525">
    <property type="component" value="Unassembled WGS sequence"/>
</dbReference>
<dbReference type="Gene3D" id="3.10.20.90">
    <property type="entry name" value="Phosphatidylinositol 3-kinase Catalytic Subunit, Chain A, domain 1"/>
    <property type="match status" value="1"/>
</dbReference>
<dbReference type="SUPFAM" id="SSF54236">
    <property type="entry name" value="Ubiquitin-like"/>
    <property type="match status" value="1"/>
</dbReference>
<evidence type="ECO:0000256" key="1">
    <source>
        <dbReference type="ARBA" id="ARBA00004370"/>
    </source>
</evidence>
<dbReference type="EMBL" id="JARJCW010000002">
    <property type="protein sequence ID" value="KAJ7228795.1"/>
    <property type="molecule type" value="Genomic_DNA"/>
</dbReference>
<dbReference type="InterPro" id="IPR039751">
    <property type="entry name" value="HERPUD1/2"/>
</dbReference>
<sequence length="525" mass="58508">MPLVEIRVELPAFSRTIDVRVPDTSSILDVKREIYRVCQGAPRVEGQRIIWRGRPLLDTETVQELWKSPTEPRIVHLAVHPSAWSSAPPEIPQSSLNTSSVPPPHSTFFSPPLTSRSSVHLAPSLALAFVAARHQQALNALEQLEVSHLGPDILAARTAAVQAVERHGWSWPSILDDEFPPTSEGGVKYERVIIEGQSYLRLVESADQPTAIQLHALYVLASTFPILALPTTIPTQTRATASQLLPPNVNVLLQQLGLPAVRNAANANLAANLNIAAPQPRPPVDLPLRPLLLPLFLLFLRTAVLLYFFAPARKPVFGILVVAWMLYEVWRPIREGLRGRNQEQNNRQQQHNRDNNGQQQPRGNAAAQQPAGEVNVNPPADRRQGPVAPRPGVNAANDLDHQVAAVFDGFANFNLQNEEEILRRGEPAEEPGLGSKVFAFFALLFTTLHPAVWNRRRAVLARREGQIRMEANARGAELDENTDDPESRARIERRAQLIAQHELRPRWLREYMDRVVEGGWVDEAD</sequence>
<evidence type="ECO:0000313" key="7">
    <source>
        <dbReference type="EMBL" id="KAJ7228795.1"/>
    </source>
</evidence>
<feature type="region of interest" description="Disordered" evidence="5">
    <location>
        <begin position="84"/>
        <end position="103"/>
    </location>
</feature>
<keyword evidence="8" id="KW-1185">Reference proteome</keyword>
<dbReference type="GO" id="GO:0016020">
    <property type="term" value="C:membrane"/>
    <property type="evidence" value="ECO:0007669"/>
    <property type="project" value="UniProtKB-SubCell"/>
</dbReference>
<comment type="subcellular location">
    <subcellularLocation>
        <location evidence="1">Membrane</location>
    </subcellularLocation>
</comment>
<dbReference type="PROSITE" id="PS50053">
    <property type="entry name" value="UBIQUITIN_2"/>
    <property type="match status" value="1"/>
</dbReference>
<evidence type="ECO:0000256" key="5">
    <source>
        <dbReference type="SAM" id="MobiDB-lite"/>
    </source>
</evidence>
<evidence type="ECO:0000256" key="3">
    <source>
        <dbReference type="ARBA" id="ARBA00022989"/>
    </source>
</evidence>
<reference evidence="7" key="1">
    <citation type="submission" date="2023-03" db="EMBL/GenBank/DDBJ databases">
        <title>Massive genome expansion in bonnet fungi (Mycena s.s.) driven by repeated elements and novel gene families across ecological guilds.</title>
        <authorList>
            <consortium name="Lawrence Berkeley National Laboratory"/>
            <person name="Harder C.B."/>
            <person name="Miyauchi S."/>
            <person name="Viragh M."/>
            <person name="Kuo A."/>
            <person name="Thoen E."/>
            <person name="Andreopoulos B."/>
            <person name="Lu D."/>
            <person name="Skrede I."/>
            <person name="Drula E."/>
            <person name="Henrissat B."/>
            <person name="Morin E."/>
            <person name="Kohler A."/>
            <person name="Barry K."/>
            <person name="LaButti K."/>
            <person name="Morin E."/>
            <person name="Salamov A."/>
            <person name="Lipzen A."/>
            <person name="Mereny Z."/>
            <person name="Hegedus B."/>
            <person name="Baldrian P."/>
            <person name="Stursova M."/>
            <person name="Weitz H."/>
            <person name="Taylor A."/>
            <person name="Grigoriev I.V."/>
            <person name="Nagy L.G."/>
            <person name="Martin F."/>
            <person name="Kauserud H."/>
        </authorList>
    </citation>
    <scope>NUCLEOTIDE SEQUENCE</scope>
    <source>
        <strain evidence="7">9144</strain>
    </source>
</reference>
<dbReference type="AlphaFoldDB" id="A0AAD7E4S3"/>
<keyword evidence="2" id="KW-0812">Transmembrane</keyword>
<feature type="compositionally biased region" description="Low complexity" evidence="5">
    <location>
        <begin position="342"/>
        <end position="360"/>
    </location>
</feature>
<dbReference type="PANTHER" id="PTHR12943:SF27">
    <property type="entry name" value="HOMOCYSTEINE-INDUCED ENDOPLASMIC RETICULUM PROTEIN, ISOFORM A"/>
    <property type="match status" value="1"/>
</dbReference>
<feature type="region of interest" description="Disordered" evidence="5">
    <location>
        <begin position="341"/>
        <end position="395"/>
    </location>
</feature>
<dbReference type="InterPro" id="IPR029071">
    <property type="entry name" value="Ubiquitin-like_domsf"/>
</dbReference>
<accession>A0AAD7E4S3</accession>
<comment type="caution">
    <text evidence="7">The sequence shown here is derived from an EMBL/GenBank/DDBJ whole genome shotgun (WGS) entry which is preliminary data.</text>
</comment>
<evidence type="ECO:0000313" key="8">
    <source>
        <dbReference type="Proteomes" id="UP001219525"/>
    </source>
</evidence>
<dbReference type="CDD" id="cd17039">
    <property type="entry name" value="Ubl_ubiquitin_like"/>
    <property type="match status" value="1"/>
</dbReference>
<dbReference type="GO" id="GO:0030968">
    <property type="term" value="P:endoplasmic reticulum unfolded protein response"/>
    <property type="evidence" value="ECO:0007669"/>
    <property type="project" value="TreeGrafter"/>
</dbReference>
<keyword evidence="3" id="KW-1133">Transmembrane helix</keyword>